<feature type="transmembrane region" description="Helical" evidence="5">
    <location>
        <begin position="98"/>
        <end position="117"/>
    </location>
</feature>
<name>A0A699YBH2_HAELA</name>
<dbReference type="GO" id="GO:0005783">
    <property type="term" value="C:endoplasmic reticulum"/>
    <property type="evidence" value="ECO:0007669"/>
    <property type="project" value="TreeGrafter"/>
</dbReference>
<dbReference type="GO" id="GO:0016236">
    <property type="term" value="P:macroautophagy"/>
    <property type="evidence" value="ECO:0007669"/>
    <property type="project" value="TreeGrafter"/>
</dbReference>
<protein>
    <submittedName>
        <fullName evidence="6">p53-induced protein 8</fullName>
    </submittedName>
</protein>
<comment type="subcellular location">
    <subcellularLocation>
        <location evidence="1">Membrane</location>
        <topology evidence="1">Multi-pass membrane protein</topology>
    </subcellularLocation>
</comment>
<evidence type="ECO:0000256" key="2">
    <source>
        <dbReference type="ARBA" id="ARBA00022692"/>
    </source>
</evidence>
<keyword evidence="3 5" id="KW-1133">Transmembrane helix</keyword>
<sequence>MPCSPKALSLEVAAQEVYRVVLFLVLYLEVWLIGQLPYVGRGLSIMASCWMTSFFCFDYRWALQGTPLLDRLAFFECAAPFFGGFGLLLAVVTAVMPFYSGAAVIAILFPLFVLVACGL</sequence>
<dbReference type="EMBL" id="BLLF01000100">
    <property type="protein sequence ID" value="GFH07520.1"/>
    <property type="molecule type" value="Genomic_DNA"/>
</dbReference>
<feature type="transmembrane region" description="Helical" evidence="5">
    <location>
        <begin position="20"/>
        <end position="38"/>
    </location>
</feature>
<keyword evidence="2 5" id="KW-0812">Transmembrane</keyword>
<organism evidence="6 7">
    <name type="scientific">Haematococcus lacustris</name>
    <name type="common">Green alga</name>
    <name type="synonym">Haematococcus pluvialis</name>
    <dbReference type="NCBI Taxonomy" id="44745"/>
    <lineage>
        <taxon>Eukaryota</taxon>
        <taxon>Viridiplantae</taxon>
        <taxon>Chlorophyta</taxon>
        <taxon>core chlorophytes</taxon>
        <taxon>Chlorophyceae</taxon>
        <taxon>CS clade</taxon>
        <taxon>Chlamydomonadales</taxon>
        <taxon>Haematococcaceae</taxon>
        <taxon>Haematococcus</taxon>
    </lineage>
</organism>
<keyword evidence="4 5" id="KW-0472">Membrane</keyword>
<proteinExistence type="predicted"/>
<dbReference type="PANTHER" id="PTHR21389:SF0">
    <property type="entry name" value="ETOPOSIDE-INDUCED PROTEIN 2.4 HOMOLOG"/>
    <property type="match status" value="1"/>
</dbReference>
<gene>
    <name evidence="6" type="ORF">HaLaN_02333</name>
</gene>
<keyword evidence="7" id="KW-1185">Reference proteome</keyword>
<evidence type="ECO:0000256" key="4">
    <source>
        <dbReference type="ARBA" id="ARBA00023136"/>
    </source>
</evidence>
<evidence type="ECO:0000313" key="6">
    <source>
        <dbReference type="EMBL" id="GFH07520.1"/>
    </source>
</evidence>
<reference evidence="6 7" key="1">
    <citation type="submission" date="2020-02" db="EMBL/GenBank/DDBJ databases">
        <title>Draft genome sequence of Haematococcus lacustris strain NIES-144.</title>
        <authorList>
            <person name="Morimoto D."/>
            <person name="Nakagawa S."/>
            <person name="Yoshida T."/>
            <person name="Sawayama S."/>
        </authorList>
    </citation>
    <scope>NUCLEOTIDE SEQUENCE [LARGE SCALE GENOMIC DNA]</scope>
    <source>
        <strain evidence="6 7">NIES-144</strain>
    </source>
</reference>
<evidence type="ECO:0000313" key="7">
    <source>
        <dbReference type="Proteomes" id="UP000485058"/>
    </source>
</evidence>
<accession>A0A699YBH2</accession>
<feature type="transmembrane region" description="Helical" evidence="5">
    <location>
        <begin position="44"/>
        <end position="61"/>
    </location>
</feature>
<evidence type="ECO:0000256" key="3">
    <source>
        <dbReference type="ARBA" id="ARBA00022989"/>
    </source>
</evidence>
<dbReference type="AlphaFoldDB" id="A0A699YBH2"/>
<dbReference type="Proteomes" id="UP000485058">
    <property type="component" value="Unassembled WGS sequence"/>
</dbReference>
<evidence type="ECO:0000256" key="1">
    <source>
        <dbReference type="ARBA" id="ARBA00004141"/>
    </source>
</evidence>
<comment type="caution">
    <text evidence="6">The sequence shown here is derived from an EMBL/GenBank/DDBJ whole genome shotgun (WGS) entry which is preliminary data.</text>
</comment>
<feature type="transmembrane region" description="Helical" evidence="5">
    <location>
        <begin position="73"/>
        <end position="92"/>
    </location>
</feature>
<dbReference type="GO" id="GO:0016020">
    <property type="term" value="C:membrane"/>
    <property type="evidence" value="ECO:0007669"/>
    <property type="project" value="UniProtKB-SubCell"/>
</dbReference>
<evidence type="ECO:0000256" key="5">
    <source>
        <dbReference type="SAM" id="Phobius"/>
    </source>
</evidence>
<dbReference type="PANTHER" id="PTHR21389">
    <property type="entry name" value="P53 INDUCED PROTEIN"/>
    <property type="match status" value="1"/>
</dbReference>